<dbReference type="OrthoDB" id="667688at2"/>
<evidence type="ECO:0000313" key="1">
    <source>
        <dbReference type="EMBL" id="RFM30772.1"/>
    </source>
</evidence>
<sequence>MIKSLALLALFSYFQLSIVGTYIQEKGDGRTDGDSQDWTLTLTESGKFKYHFHSFSRLTNYNYHTEGQWTLRNDTLMLAASKDAFFVKFVAKNDKLIPIQSIVFQNKNLHNVDTLRRINQ</sequence>
<gene>
    <name evidence="1" type="ORF">DXN04_32175</name>
</gene>
<dbReference type="Proteomes" id="UP000261174">
    <property type="component" value="Unassembled WGS sequence"/>
</dbReference>
<evidence type="ECO:0000313" key="2">
    <source>
        <dbReference type="Proteomes" id="UP000261174"/>
    </source>
</evidence>
<comment type="caution">
    <text evidence="1">The sequence shown here is derived from an EMBL/GenBank/DDBJ whole genome shotgun (WGS) entry which is preliminary data.</text>
</comment>
<dbReference type="EMBL" id="QTJV01000019">
    <property type="protein sequence ID" value="RFM30772.1"/>
    <property type="molecule type" value="Genomic_DNA"/>
</dbReference>
<dbReference type="RefSeq" id="WP_116857531.1">
    <property type="nucleotide sequence ID" value="NZ_QTJV01000019.1"/>
</dbReference>
<evidence type="ECO:0008006" key="3">
    <source>
        <dbReference type="Google" id="ProtNLM"/>
    </source>
</evidence>
<proteinExistence type="predicted"/>
<name>A0A3E1NS89_9BACT</name>
<dbReference type="AlphaFoldDB" id="A0A3E1NS89"/>
<keyword evidence="2" id="KW-1185">Reference proteome</keyword>
<accession>A0A3E1NS89</accession>
<protein>
    <recommendedName>
        <fullName evidence="3">Lipocalin-like domain-containing protein</fullName>
    </recommendedName>
</protein>
<reference evidence="1 2" key="1">
    <citation type="submission" date="2018-08" db="EMBL/GenBank/DDBJ databases">
        <title>Chitinophaga sp. K20C18050901, a novel bacterium isolated from forest soil.</title>
        <authorList>
            <person name="Wang C."/>
        </authorList>
    </citation>
    <scope>NUCLEOTIDE SEQUENCE [LARGE SCALE GENOMIC DNA]</scope>
    <source>
        <strain evidence="1 2">K20C18050901</strain>
    </source>
</reference>
<organism evidence="1 2">
    <name type="scientific">Chitinophaga silvisoli</name>
    <dbReference type="NCBI Taxonomy" id="2291814"/>
    <lineage>
        <taxon>Bacteria</taxon>
        <taxon>Pseudomonadati</taxon>
        <taxon>Bacteroidota</taxon>
        <taxon>Chitinophagia</taxon>
        <taxon>Chitinophagales</taxon>
        <taxon>Chitinophagaceae</taxon>
        <taxon>Chitinophaga</taxon>
    </lineage>
</organism>